<protein>
    <submittedName>
        <fullName evidence="1">DUF4279 domain-containing protein</fullName>
    </submittedName>
</protein>
<reference evidence="1 2" key="1">
    <citation type="submission" date="2024-03" db="EMBL/GenBank/DDBJ databases">
        <title>Chitinophaga caseinilytica sp. nov., a casein hydrolysing bacterium isolated from forest soil.</title>
        <authorList>
            <person name="Lee D.S."/>
            <person name="Han D.M."/>
            <person name="Baek J.H."/>
            <person name="Choi D.G."/>
            <person name="Jeon J.H."/>
            <person name="Jeon C.O."/>
        </authorList>
    </citation>
    <scope>NUCLEOTIDE SEQUENCE [LARGE SCALE GENOMIC DNA]</scope>
    <source>
        <strain evidence="1 2">KACC 19118</strain>
    </source>
</reference>
<accession>A0ABZ2YXD2</accession>
<dbReference type="EMBL" id="CP150096">
    <property type="protein sequence ID" value="WZN44664.1"/>
    <property type="molecule type" value="Genomic_DNA"/>
</dbReference>
<organism evidence="1 2">
    <name type="scientific">Chitinophaga caseinilytica</name>
    <dbReference type="NCBI Taxonomy" id="2267521"/>
    <lineage>
        <taxon>Bacteria</taxon>
        <taxon>Pseudomonadati</taxon>
        <taxon>Bacteroidota</taxon>
        <taxon>Chitinophagia</taxon>
        <taxon>Chitinophagales</taxon>
        <taxon>Chitinophagaceae</taxon>
        <taxon>Chitinophaga</taxon>
    </lineage>
</organism>
<dbReference type="InterPro" id="IPR025459">
    <property type="entry name" value="DUF4279"/>
</dbReference>
<name>A0ABZ2YXD2_9BACT</name>
<proteinExistence type="predicted"/>
<dbReference type="Proteomes" id="UP001449657">
    <property type="component" value="Chromosome"/>
</dbReference>
<evidence type="ECO:0000313" key="2">
    <source>
        <dbReference type="Proteomes" id="UP001449657"/>
    </source>
</evidence>
<keyword evidence="2" id="KW-1185">Reference proteome</keyword>
<gene>
    <name evidence="1" type="ORF">WJU22_17350</name>
</gene>
<dbReference type="RefSeq" id="WP_341839433.1">
    <property type="nucleotide sequence ID" value="NZ_CP149792.1"/>
</dbReference>
<evidence type="ECO:0000313" key="1">
    <source>
        <dbReference type="EMBL" id="WZN44664.1"/>
    </source>
</evidence>
<dbReference type="Pfam" id="PF14106">
    <property type="entry name" value="DUF4279"/>
    <property type="match status" value="1"/>
</dbReference>
<sequence length="140" mass="16207">MDKVSIALKYSKFSDSIEDISNELVLVPTDSNVKGERYSLKSHDGRIEKQYQYNYWEYRFVIETDVWIQTIANSFVDEVVEPRKEQLKRIASNGQLEFFISAELYGMANPGFHFEKETIALLAYIGAEIDIDLYNFTAKG</sequence>